<evidence type="ECO:0000313" key="3">
    <source>
        <dbReference type="Proteomes" id="UP000053201"/>
    </source>
</evidence>
<dbReference type="STRING" id="645134.A0A0L0HKH3"/>
<dbReference type="Proteomes" id="UP000053201">
    <property type="component" value="Unassembled WGS sequence"/>
</dbReference>
<evidence type="ECO:0000313" key="2">
    <source>
        <dbReference type="EMBL" id="KND01582.1"/>
    </source>
</evidence>
<dbReference type="EMBL" id="KQ257454">
    <property type="protein sequence ID" value="KND01582.1"/>
    <property type="molecule type" value="Genomic_DNA"/>
</dbReference>
<dbReference type="SMART" id="SM00185">
    <property type="entry name" value="ARM"/>
    <property type="match status" value="4"/>
</dbReference>
<proteinExistence type="predicted"/>
<dbReference type="InterPro" id="IPR016024">
    <property type="entry name" value="ARM-type_fold"/>
</dbReference>
<dbReference type="Gene3D" id="1.25.10.10">
    <property type="entry name" value="Leucine-rich Repeat Variant"/>
    <property type="match status" value="2"/>
</dbReference>
<dbReference type="OrthoDB" id="247006at2759"/>
<keyword evidence="3" id="KW-1185">Reference proteome</keyword>
<dbReference type="InterPro" id="IPR038905">
    <property type="entry name" value="ARMC2"/>
</dbReference>
<sequence length="741" mass="82549">MALAQHSPRRHRSPYSSSSPMYTIPHFGRASDVIAEARASLKHPTRPFTPAPNKRDREKGLIWNEGNNIDEADYRRFIAGRRTVPIAHQSPHRPLASPLPRRLEPICSADRLHAATATESQDDADDEAGYYPSNKLSVDHASESIQYFPTPAMTPIPPMDSPSSSRPETASPPRSKIDEDQHWTCIIDKLRALTSQGSSNLLERFLEVCSAMSAAHWLRHGQDKTQERRQREYVMREIIKWMDTAGEPEVAIAGCKIVLNITRHDRVLANACKLLFKLSKTERNDAFFADYQVSDGLVDFISRYLSGLRPPKTLFGPRCALLTYAIATLRNISHGDQNGKAVVTAGGVRALGRAMKMITELDLRHRPDDQFMQAIHLLIQTTAALRNLISSQEHYICFLQIVSKGDSQTVVEILVRLLHPDVGLHDSPEIMLSVCRILSKLSLNPDFLPYLGGSQNIDAFLHLLVKYQADKHNLQPLLVRICFILGNLTTTLSTDHAHLRSGISDLVALLGMYISVEVGTDSEEEEEYGAYQGKETEEVLIKLIRLLANIAIDPVGGQRIVEMIEIEALVDLLGHKPVTDHEELVLNIVGALANFSFYQEVNNYVISRKVEIAKYMINLLLHNNPEAVVEALRILANLSHYSDVRSVMAKQRGTEILTILLDHANRSVLYQTCGVLINVVSPSTTPGGGSCIHRSIITQNDGVEKLVECMEDALAKDDYDLAAVAEKALHNIEMCSAWSQA</sequence>
<organism evidence="2 3">
    <name type="scientific">Spizellomyces punctatus (strain DAOM BR117)</name>
    <dbReference type="NCBI Taxonomy" id="645134"/>
    <lineage>
        <taxon>Eukaryota</taxon>
        <taxon>Fungi</taxon>
        <taxon>Fungi incertae sedis</taxon>
        <taxon>Chytridiomycota</taxon>
        <taxon>Chytridiomycota incertae sedis</taxon>
        <taxon>Chytridiomycetes</taxon>
        <taxon>Spizellomycetales</taxon>
        <taxon>Spizellomycetaceae</taxon>
        <taxon>Spizellomyces</taxon>
    </lineage>
</organism>
<feature type="region of interest" description="Disordered" evidence="1">
    <location>
        <begin position="148"/>
        <end position="178"/>
    </location>
</feature>
<dbReference type="InterPro" id="IPR011989">
    <property type="entry name" value="ARM-like"/>
</dbReference>
<dbReference type="InParanoid" id="A0A0L0HKH3"/>
<protein>
    <recommendedName>
        <fullName evidence="4">Armadillo repeat-containing domain-containing protein</fullName>
    </recommendedName>
</protein>
<dbReference type="GeneID" id="27686902"/>
<dbReference type="eggNOG" id="KOG1048">
    <property type="taxonomic scope" value="Eukaryota"/>
</dbReference>
<accession>A0A0L0HKH3</accession>
<feature type="region of interest" description="Disordered" evidence="1">
    <location>
        <begin position="1"/>
        <end position="23"/>
    </location>
</feature>
<dbReference type="InterPro" id="IPR000225">
    <property type="entry name" value="Armadillo"/>
</dbReference>
<dbReference type="AlphaFoldDB" id="A0A0L0HKH3"/>
<name>A0A0L0HKH3_SPIPD</name>
<dbReference type="VEuPathDB" id="FungiDB:SPPG_03380"/>
<gene>
    <name evidence="2" type="ORF">SPPG_03380</name>
</gene>
<dbReference type="SUPFAM" id="SSF48371">
    <property type="entry name" value="ARM repeat"/>
    <property type="match status" value="1"/>
</dbReference>
<dbReference type="PANTHER" id="PTHR21356">
    <property type="entry name" value="ARMADILLO REPEAT CONTAINING 2"/>
    <property type="match status" value="1"/>
</dbReference>
<dbReference type="PANTHER" id="PTHR21356:SF1">
    <property type="entry name" value="ARMADILLO REPEAT-CONTAINING PROTEIN 2"/>
    <property type="match status" value="1"/>
</dbReference>
<evidence type="ECO:0008006" key="4">
    <source>
        <dbReference type="Google" id="ProtNLM"/>
    </source>
</evidence>
<dbReference type="GO" id="GO:0044782">
    <property type="term" value="P:cilium organization"/>
    <property type="evidence" value="ECO:0007669"/>
    <property type="project" value="TreeGrafter"/>
</dbReference>
<evidence type="ECO:0000256" key="1">
    <source>
        <dbReference type="SAM" id="MobiDB-lite"/>
    </source>
</evidence>
<dbReference type="RefSeq" id="XP_016609621.1">
    <property type="nucleotide sequence ID" value="XM_016751650.1"/>
</dbReference>
<reference evidence="2 3" key="1">
    <citation type="submission" date="2009-08" db="EMBL/GenBank/DDBJ databases">
        <title>The Genome Sequence of Spizellomyces punctatus strain DAOM BR117.</title>
        <authorList>
            <consortium name="The Broad Institute Genome Sequencing Platform"/>
            <person name="Russ C."/>
            <person name="Cuomo C."/>
            <person name="Shea T."/>
            <person name="Young S.K."/>
            <person name="Zeng Q."/>
            <person name="Koehrsen M."/>
            <person name="Haas B."/>
            <person name="Borodovsky M."/>
            <person name="Guigo R."/>
            <person name="Alvarado L."/>
            <person name="Berlin A."/>
            <person name="Bochicchio J."/>
            <person name="Borenstein D."/>
            <person name="Chapman S."/>
            <person name="Chen Z."/>
            <person name="Engels R."/>
            <person name="Freedman E."/>
            <person name="Gellesch M."/>
            <person name="Goldberg J."/>
            <person name="Griggs A."/>
            <person name="Gujja S."/>
            <person name="Heiman D."/>
            <person name="Hepburn T."/>
            <person name="Howarth C."/>
            <person name="Jen D."/>
            <person name="Larson L."/>
            <person name="Lewis B."/>
            <person name="Mehta T."/>
            <person name="Park D."/>
            <person name="Pearson M."/>
            <person name="Roberts A."/>
            <person name="Saif S."/>
            <person name="Shenoy N."/>
            <person name="Sisk P."/>
            <person name="Stolte C."/>
            <person name="Sykes S."/>
            <person name="Thomson T."/>
            <person name="Walk T."/>
            <person name="White J."/>
            <person name="Yandava C."/>
            <person name="Burger G."/>
            <person name="Gray M.W."/>
            <person name="Holland P.W.H."/>
            <person name="King N."/>
            <person name="Lang F.B.F."/>
            <person name="Roger A.J."/>
            <person name="Ruiz-Trillo I."/>
            <person name="Lander E."/>
            <person name="Nusbaum C."/>
        </authorList>
    </citation>
    <scope>NUCLEOTIDE SEQUENCE [LARGE SCALE GENOMIC DNA]</scope>
    <source>
        <strain evidence="2 3">DAOM BR117</strain>
    </source>
</reference>